<organism evidence="9 10">
    <name type="scientific">Strongyloides papillosus</name>
    <name type="common">Intestinal threadworm</name>
    <dbReference type="NCBI Taxonomy" id="174720"/>
    <lineage>
        <taxon>Eukaryota</taxon>
        <taxon>Metazoa</taxon>
        <taxon>Ecdysozoa</taxon>
        <taxon>Nematoda</taxon>
        <taxon>Chromadorea</taxon>
        <taxon>Rhabditida</taxon>
        <taxon>Tylenchina</taxon>
        <taxon>Panagrolaimomorpha</taxon>
        <taxon>Strongyloidoidea</taxon>
        <taxon>Strongyloididae</taxon>
        <taxon>Strongyloides</taxon>
    </lineage>
</organism>
<dbReference type="AlphaFoldDB" id="A0A0N5B3G1"/>
<sequence>MSGVGGRVIRAGGEVSTKLVAPVVSSSKEEARRNVLKVYKEVQRIAPNFWFEYDLKDTPLSVFREILKNQFLKNKHIQDIRVIDRKVAECKVDLENIKYYFYNPDHVRNMLFRENLDAKPADFLSKFLSGKN</sequence>
<comment type="subcellular location">
    <subcellularLocation>
        <location evidence="1">Mitochondrion inner membrane</location>
        <topology evidence="1">Peripheral membrane protein</topology>
        <orientation evidence="1">Matrix side</orientation>
    </subcellularLocation>
</comment>
<keyword evidence="6" id="KW-0249">Electron transport</keyword>
<keyword evidence="7" id="KW-0496">Mitochondrion</keyword>
<dbReference type="GO" id="GO:0006979">
    <property type="term" value="P:response to oxidative stress"/>
    <property type="evidence" value="ECO:0007669"/>
    <property type="project" value="TreeGrafter"/>
</dbReference>
<comment type="similarity">
    <text evidence="2">Belongs to the complex I LYR family.</text>
</comment>
<dbReference type="InterPro" id="IPR016488">
    <property type="entry name" value="NADH_Ub_cplx-1_asu_su-6"/>
</dbReference>
<evidence type="ECO:0000256" key="4">
    <source>
        <dbReference type="ARBA" id="ARBA00022660"/>
    </source>
</evidence>
<evidence type="ECO:0000313" key="9">
    <source>
        <dbReference type="Proteomes" id="UP000046392"/>
    </source>
</evidence>
<evidence type="ECO:0000256" key="5">
    <source>
        <dbReference type="ARBA" id="ARBA00022792"/>
    </source>
</evidence>
<proteinExistence type="inferred from homology"/>
<reference evidence="10" key="1">
    <citation type="submission" date="2017-02" db="UniProtKB">
        <authorList>
            <consortium name="WormBaseParasite"/>
        </authorList>
    </citation>
    <scope>IDENTIFICATION</scope>
</reference>
<keyword evidence="9" id="KW-1185">Reference proteome</keyword>
<dbReference type="PANTHER" id="PTHR12964">
    <property type="entry name" value="NADH-UBIQUINONE OXIDOREDUCTASE B14 SUBUNIT"/>
    <property type="match status" value="1"/>
</dbReference>
<evidence type="ECO:0000313" key="10">
    <source>
        <dbReference type="WBParaSite" id="SPAL_0000061200.1"/>
    </source>
</evidence>
<dbReference type="WBParaSite" id="SPAL_0000061200.1">
    <property type="protein sequence ID" value="SPAL_0000061200.1"/>
    <property type="gene ID" value="SPAL_0000061200"/>
</dbReference>
<evidence type="ECO:0000256" key="1">
    <source>
        <dbReference type="ARBA" id="ARBA00004443"/>
    </source>
</evidence>
<dbReference type="GO" id="GO:0005743">
    <property type="term" value="C:mitochondrial inner membrane"/>
    <property type="evidence" value="ECO:0007669"/>
    <property type="project" value="UniProtKB-SubCell"/>
</dbReference>
<dbReference type="Proteomes" id="UP000046392">
    <property type="component" value="Unplaced"/>
</dbReference>
<keyword evidence="3" id="KW-0813">Transport</keyword>
<evidence type="ECO:0000256" key="3">
    <source>
        <dbReference type="ARBA" id="ARBA00022448"/>
    </source>
</evidence>
<keyword evidence="8" id="KW-0472">Membrane</keyword>
<name>A0A0N5B3G1_STREA</name>
<evidence type="ECO:0000256" key="6">
    <source>
        <dbReference type="ARBA" id="ARBA00022982"/>
    </source>
</evidence>
<keyword evidence="4" id="KW-0679">Respiratory chain</keyword>
<keyword evidence="5" id="KW-0999">Mitochondrion inner membrane</keyword>
<evidence type="ECO:0000256" key="2">
    <source>
        <dbReference type="ARBA" id="ARBA00009508"/>
    </source>
</evidence>
<accession>A0A0N5B3G1</accession>
<protein>
    <submittedName>
        <fullName evidence="10">NADH dehydrogenase [ubiquinone] 1 alpha subcomplex subunit 6</fullName>
    </submittedName>
</protein>
<evidence type="ECO:0000256" key="8">
    <source>
        <dbReference type="ARBA" id="ARBA00023136"/>
    </source>
</evidence>
<evidence type="ECO:0000256" key="7">
    <source>
        <dbReference type="ARBA" id="ARBA00023128"/>
    </source>
</evidence>
<dbReference type="PANTHER" id="PTHR12964:SF0">
    <property type="entry name" value="NADH DEHYDROGENASE [UBIQUINONE] 1 ALPHA SUBCOMPLEX SUBUNIT 6"/>
    <property type="match status" value="1"/>
</dbReference>
<dbReference type="STRING" id="174720.A0A0N5B3G1"/>